<sequence length="277" mass="29659">MSDRPKGKISLLLADVDGTVVTKDKVLTERAVKAVAALEAAGIRFAVTSGRPPRGMAMLIAPLHITTMIAGFNGGALVRPDLSVIEEKTLPPDVTREAIRIIADHGLDAWLYTAKGWFITKRGAPHVEREAWTVKFAAEVVDAFADEDLDRATKVVGVSDDLKAVETAERDMRAALGDRASAARSQPYYLDVTHPHANKGDVVEVLSKAMNIPTSEIATIGDMPNDVDMFKRSGFSIAMGNASDEVKAQASAVTAGYDDEGFAKAIETFLLPPAEPT</sequence>
<name>A0A4Q2U327_9HYPH</name>
<dbReference type="InterPro" id="IPR036412">
    <property type="entry name" value="HAD-like_sf"/>
</dbReference>
<organism evidence="1 2">
    <name type="scientific">Lichenibacterium minor</name>
    <dbReference type="NCBI Taxonomy" id="2316528"/>
    <lineage>
        <taxon>Bacteria</taxon>
        <taxon>Pseudomonadati</taxon>
        <taxon>Pseudomonadota</taxon>
        <taxon>Alphaproteobacteria</taxon>
        <taxon>Hyphomicrobiales</taxon>
        <taxon>Lichenihabitantaceae</taxon>
        <taxon>Lichenibacterium</taxon>
    </lineage>
</organism>
<reference evidence="1 2" key="2">
    <citation type="submission" date="2019-02" db="EMBL/GenBank/DDBJ databases">
        <title>'Lichenibacterium ramalinii' gen. nov. sp. nov., 'Lichenibacterium minor' gen. nov. sp. nov.</title>
        <authorList>
            <person name="Pankratov T."/>
        </authorList>
    </citation>
    <scope>NUCLEOTIDE SEQUENCE [LARGE SCALE GENOMIC DNA]</scope>
    <source>
        <strain evidence="1 2">RmlP026</strain>
    </source>
</reference>
<dbReference type="NCBIfam" id="TIGR01484">
    <property type="entry name" value="HAD-SF-IIB"/>
    <property type="match status" value="1"/>
</dbReference>
<dbReference type="InterPro" id="IPR006379">
    <property type="entry name" value="HAD-SF_hydro_IIB"/>
</dbReference>
<dbReference type="InterPro" id="IPR023214">
    <property type="entry name" value="HAD_sf"/>
</dbReference>
<gene>
    <name evidence="1" type="ORF">D3273_18065</name>
</gene>
<dbReference type="RefSeq" id="WP_129228286.1">
    <property type="nucleotide sequence ID" value="NZ_QYBB01000023.1"/>
</dbReference>
<proteinExistence type="predicted"/>
<protein>
    <submittedName>
        <fullName evidence="1">HAD family phosphatase</fullName>
    </submittedName>
</protein>
<dbReference type="SFLD" id="SFLDS00003">
    <property type="entry name" value="Haloacid_Dehalogenase"/>
    <property type="match status" value="1"/>
</dbReference>
<dbReference type="Gene3D" id="3.30.1240.10">
    <property type="match status" value="1"/>
</dbReference>
<dbReference type="GO" id="GO:0005829">
    <property type="term" value="C:cytosol"/>
    <property type="evidence" value="ECO:0007669"/>
    <property type="project" value="TreeGrafter"/>
</dbReference>
<dbReference type="GO" id="GO:0016791">
    <property type="term" value="F:phosphatase activity"/>
    <property type="evidence" value="ECO:0007669"/>
    <property type="project" value="TreeGrafter"/>
</dbReference>
<accession>A0A4Q2U327</accession>
<dbReference type="InterPro" id="IPR000150">
    <property type="entry name" value="Cof"/>
</dbReference>
<dbReference type="Gene3D" id="3.40.50.1000">
    <property type="entry name" value="HAD superfamily/HAD-like"/>
    <property type="match status" value="1"/>
</dbReference>
<dbReference type="NCBIfam" id="TIGR00099">
    <property type="entry name" value="Cof-subfamily"/>
    <property type="match status" value="1"/>
</dbReference>
<dbReference type="SFLD" id="SFLDG01140">
    <property type="entry name" value="C2.B:_Phosphomannomutase_and_P"/>
    <property type="match status" value="1"/>
</dbReference>
<dbReference type="PANTHER" id="PTHR10000">
    <property type="entry name" value="PHOSPHOSERINE PHOSPHATASE"/>
    <property type="match status" value="1"/>
</dbReference>
<dbReference type="PANTHER" id="PTHR10000:SF8">
    <property type="entry name" value="HAD SUPERFAMILY HYDROLASE-LIKE, TYPE 3"/>
    <property type="match status" value="1"/>
</dbReference>
<dbReference type="CDD" id="cd07516">
    <property type="entry name" value="HAD_Pase"/>
    <property type="match status" value="1"/>
</dbReference>
<dbReference type="Proteomes" id="UP000290759">
    <property type="component" value="Unassembled WGS sequence"/>
</dbReference>
<evidence type="ECO:0000313" key="2">
    <source>
        <dbReference type="Proteomes" id="UP000290759"/>
    </source>
</evidence>
<dbReference type="PROSITE" id="PS01228">
    <property type="entry name" value="COF_1"/>
    <property type="match status" value="1"/>
</dbReference>
<dbReference type="OrthoDB" id="7847955at2"/>
<comment type="caution">
    <text evidence="1">The sequence shown here is derived from an EMBL/GenBank/DDBJ whole genome shotgun (WGS) entry which is preliminary data.</text>
</comment>
<dbReference type="EMBL" id="QYBB01000023">
    <property type="protein sequence ID" value="RYC30590.1"/>
    <property type="molecule type" value="Genomic_DNA"/>
</dbReference>
<keyword evidence="2" id="KW-1185">Reference proteome</keyword>
<dbReference type="SUPFAM" id="SSF56784">
    <property type="entry name" value="HAD-like"/>
    <property type="match status" value="1"/>
</dbReference>
<evidence type="ECO:0000313" key="1">
    <source>
        <dbReference type="EMBL" id="RYC30590.1"/>
    </source>
</evidence>
<dbReference type="AlphaFoldDB" id="A0A4Q2U327"/>
<reference evidence="1 2" key="1">
    <citation type="submission" date="2018-12" db="EMBL/GenBank/DDBJ databases">
        <authorList>
            <person name="Grouzdev D.S."/>
            <person name="Krutkina M.S."/>
        </authorList>
    </citation>
    <scope>NUCLEOTIDE SEQUENCE [LARGE SCALE GENOMIC DNA]</scope>
    <source>
        <strain evidence="1 2">RmlP026</strain>
    </source>
</reference>
<dbReference type="Pfam" id="PF08282">
    <property type="entry name" value="Hydrolase_3"/>
    <property type="match status" value="1"/>
</dbReference>
<dbReference type="GO" id="GO:0000287">
    <property type="term" value="F:magnesium ion binding"/>
    <property type="evidence" value="ECO:0007669"/>
    <property type="project" value="TreeGrafter"/>
</dbReference>